<dbReference type="InterPro" id="IPR012334">
    <property type="entry name" value="Pectin_lyas_fold"/>
</dbReference>
<dbReference type="AlphaFoldDB" id="A0A239HIV8"/>
<proteinExistence type="predicted"/>
<accession>A0A239HIV8</accession>
<evidence type="ECO:0000313" key="1">
    <source>
        <dbReference type="EMBL" id="SNS81071.1"/>
    </source>
</evidence>
<organism evidence="1 2">
    <name type="scientific">Noviherbaspirillum humi</name>
    <dbReference type="NCBI Taxonomy" id="1688639"/>
    <lineage>
        <taxon>Bacteria</taxon>
        <taxon>Pseudomonadati</taxon>
        <taxon>Pseudomonadota</taxon>
        <taxon>Betaproteobacteria</taxon>
        <taxon>Burkholderiales</taxon>
        <taxon>Oxalobacteraceae</taxon>
        <taxon>Noviherbaspirillum</taxon>
    </lineage>
</organism>
<gene>
    <name evidence="1" type="ORF">SAMN06265795_1072</name>
</gene>
<evidence type="ECO:0000313" key="2">
    <source>
        <dbReference type="Proteomes" id="UP000198284"/>
    </source>
</evidence>
<reference evidence="1 2" key="1">
    <citation type="submission" date="2017-06" db="EMBL/GenBank/DDBJ databases">
        <authorList>
            <person name="Kim H.J."/>
            <person name="Triplett B.A."/>
        </authorList>
    </citation>
    <scope>NUCLEOTIDE SEQUENCE [LARGE SCALE GENOMIC DNA]</scope>
    <source>
        <strain evidence="1 2">U15</strain>
    </source>
</reference>
<evidence type="ECO:0008006" key="3">
    <source>
        <dbReference type="Google" id="ProtNLM"/>
    </source>
</evidence>
<dbReference type="InterPro" id="IPR011050">
    <property type="entry name" value="Pectin_lyase_fold/virulence"/>
</dbReference>
<dbReference type="SUPFAM" id="SSF51126">
    <property type="entry name" value="Pectin lyase-like"/>
    <property type="match status" value="1"/>
</dbReference>
<dbReference type="EMBL" id="FZOT01000007">
    <property type="protein sequence ID" value="SNS81071.1"/>
    <property type="molecule type" value="Genomic_DNA"/>
</dbReference>
<protein>
    <recommendedName>
        <fullName evidence="3">Right handed beta helix region</fullName>
    </recommendedName>
</protein>
<dbReference type="Proteomes" id="UP000198284">
    <property type="component" value="Unassembled WGS sequence"/>
</dbReference>
<keyword evidence="2" id="KW-1185">Reference proteome</keyword>
<sequence>MAPSGAVVEIDGSVTYSGDVCAFYADNLTVRGVNGRPRIDAAGQNALGKGTWVVGGVGTVIENVELYGARVADRNGAGIRLDGKHLTLRNSFLHDNENGILTNNDGVSDILVENTEFGHNGYGDGYSHNLYIGSVNSLTFRYNFSHDANVGHNLKSRAKLNTILYNRFSSTAAGQAGTTASGQPSYEVDLPNGGTAYVIGNIIEQPAANQNPNLLAYAEEGAVNPGTDLYVVNNTFLNDASQGTFILIGGAVTTPALIQNNVFAGGGTITNQAGAAQKTNYQAVSPAFVDRANYDLRPASGAPFINAGFTPGIAASGISLVPSMQYVHVAKTQSRPSNGTIDIGAYEATSP</sequence>
<name>A0A239HIV8_9BURK</name>
<dbReference type="Gene3D" id="2.160.20.10">
    <property type="entry name" value="Single-stranded right-handed beta-helix, Pectin lyase-like"/>
    <property type="match status" value="1"/>
</dbReference>